<protein>
    <submittedName>
        <fullName evidence="2">Heat shock protein 70</fullName>
    </submittedName>
</protein>
<reference evidence="2" key="1">
    <citation type="submission" date="2022-11" db="UniProtKB">
        <authorList>
            <consortium name="WormBaseParasite"/>
        </authorList>
    </citation>
    <scope>IDENTIFICATION</scope>
</reference>
<accession>A0AC35GV20</accession>
<sequence length="716" mass="82283">MVVAAGYNPYDGILELYNPNGNPIQKNQTLKLSDTDEHNIIHLFNDIKINFSSNIQLFCVYLGPNYRNKFRKRFIQVANSFGIASIKIIGRQMALLQAALYNMPKYSEKEGTIWIFEIFSKWIYCNVWEAKKNDIWRLKRCFVQEKDKESLLTFVKSDDLKAMKEKLYPPFKTPLILVSCDYFNIQEHEKMEFKKIYSNYKKVFFTTSFKWSIWALNYLRKYPAASESLLERYITVMVDKEEIFKPEYSHSTPLQFSIKIPIEHSNVKLKVLEAGIDTETMIFGAEGIYEIKLIIDENGIYNISSNANAINENNHKINKKSYNMPPKTVGYYQASNAVGIDFGTTECCAAVIRNAGPDCVTLDLTTNLRTMPSYVAYDEKEPKCGQIAVDRIRYFGKCTVYDSKRMLGKTFDEIAIDSSWPFTITEFDETSCQIVLENKERTMLWTKSPEEISSSILKHIKQKVDEYQNKYLKEAVIAIPSEFTEKQKTALLTAALLAGWEIIHFIPEPIAAAFAYSTEMEFSDNSKLLLFDFGGGTVDVCIVNIASGNLQLLSFNGNYYLGGRDFDTLLYNHFDGILKHKYNIDVTVIKKKYLLLKKCQKIKHTLSVSNSYWLDISDFDCENDEQINISVNEFEAMASDNMTKISNVILSALEKAHLHKNDIDYVVQAGGGSRMPMIKKHLADMFPNSIHKCCKNPEWIISEGAALYAYYLEKKE</sequence>
<organism evidence="1 2">
    <name type="scientific">Panagrolaimus sp. PS1159</name>
    <dbReference type="NCBI Taxonomy" id="55785"/>
    <lineage>
        <taxon>Eukaryota</taxon>
        <taxon>Metazoa</taxon>
        <taxon>Ecdysozoa</taxon>
        <taxon>Nematoda</taxon>
        <taxon>Chromadorea</taxon>
        <taxon>Rhabditida</taxon>
        <taxon>Tylenchina</taxon>
        <taxon>Panagrolaimomorpha</taxon>
        <taxon>Panagrolaimoidea</taxon>
        <taxon>Panagrolaimidae</taxon>
        <taxon>Panagrolaimus</taxon>
    </lineage>
</organism>
<dbReference type="WBParaSite" id="PS1159_v2.g9041.t1">
    <property type="protein sequence ID" value="PS1159_v2.g9041.t1"/>
    <property type="gene ID" value="PS1159_v2.g9041"/>
</dbReference>
<dbReference type="Proteomes" id="UP000887580">
    <property type="component" value="Unplaced"/>
</dbReference>
<evidence type="ECO:0000313" key="2">
    <source>
        <dbReference type="WBParaSite" id="PS1159_v2.g9041.t1"/>
    </source>
</evidence>
<evidence type="ECO:0000313" key="1">
    <source>
        <dbReference type="Proteomes" id="UP000887580"/>
    </source>
</evidence>
<name>A0AC35GV20_9BILA</name>
<proteinExistence type="predicted"/>